<accession>A0A553RF76</accession>
<dbReference type="OrthoDB" id="2290221at2759"/>
<evidence type="ECO:0000313" key="2">
    <source>
        <dbReference type="EMBL" id="TRZ00848.1"/>
    </source>
</evidence>
<name>A0A553RF76_9TELE</name>
<reference evidence="2 3" key="1">
    <citation type="journal article" date="2019" name="Sci. Data">
        <title>Hybrid genome assembly and annotation of Danionella translucida.</title>
        <authorList>
            <person name="Kadobianskyi M."/>
            <person name="Schulze L."/>
            <person name="Schuelke M."/>
            <person name="Judkewitz B."/>
        </authorList>
    </citation>
    <scope>NUCLEOTIDE SEQUENCE [LARGE SCALE GENOMIC DNA]</scope>
    <source>
        <strain evidence="2 3">Bolton</strain>
    </source>
</reference>
<dbReference type="InterPro" id="IPR013745">
    <property type="entry name" value="Bit61/PRR5"/>
</dbReference>
<sequence length="360" mass="40648">MTWETVQKENYLAKLEHEHRESSAERLRCTSAKVQTLLRMVGGFKEQEKRMATVEAEVKYCGEVLSWIAECFHKSTLKCDRDAPKAPQTLVLQNDRLKAASVHSAERTLKAPSTAFTNNIYAAVIRVFSGEGLQPMELYSLNLNTRWLQRTDMGFFIKEFFQNHILTKGLSYILDEIKKYEALINLLCLLGQGHDLTVRQMSLLGFRDLVLLKLSLSELLRSTPSASLIPASITQMLLILQGIQESRGLSKEYCQLESLIALVISPYLRNCRHTNCIEHRNRRASLCPPEIKITHHISEGSLLSPVTEQEVDTPSERLGNLRRHSVTNAHSDIHLLAVTAREYSGIQGSCQTAEVTSSII</sequence>
<protein>
    <submittedName>
        <fullName evidence="2">Uncharacterized protein</fullName>
    </submittedName>
</protein>
<proteinExistence type="inferred from homology"/>
<dbReference type="GO" id="GO:0031932">
    <property type="term" value="C:TORC2 complex"/>
    <property type="evidence" value="ECO:0007669"/>
    <property type="project" value="TreeGrafter"/>
</dbReference>
<dbReference type="PANTHER" id="PTHR32428:SF3">
    <property type="entry name" value="PROLINE-RICH PROTEIN 5-LIKE"/>
    <property type="match status" value="1"/>
</dbReference>
<dbReference type="EMBL" id="SRMA01024231">
    <property type="protein sequence ID" value="TRZ00848.1"/>
    <property type="molecule type" value="Genomic_DNA"/>
</dbReference>
<evidence type="ECO:0000256" key="1">
    <source>
        <dbReference type="ARBA" id="ARBA00010453"/>
    </source>
</evidence>
<dbReference type="PANTHER" id="PTHR32428">
    <property type="entry name" value="TARGET OF RAPAMYCIN COMPLEX 2 SUBUNIT BIT61-RELATED"/>
    <property type="match status" value="1"/>
</dbReference>
<dbReference type="AlphaFoldDB" id="A0A553RF76"/>
<evidence type="ECO:0000313" key="3">
    <source>
        <dbReference type="Proteomes" id="UP000316079"/>
    </source>
</evidence>
<gene>
    <name evidence="2" type="ORF">DNTS_014117</name>
</gene>
<dbReference type="GO" id="GO:0038203">
    <property type="term" value="P:TORC2 signaling"/>
    <property type="evidence" value="ECO:0007669"/>
    <property type="project" value="TreeGrafter"/>
</dbReference>
<comment type="caution">
    <text evidence="2">The sequence shown here is derived from an EMBL/GenBank/DDBJ whole genome shotgun (WGS) entry which is preliminary data.</text>
</comment>
<comment type="similarity">
    <text evidence="1">Belongs to the PROTOR family.</text>
</comment>
<dbReference type="Proteomes" id="UP000316079">
    <property type="component" value="Unassembled WGS sequence"/>
</dbReference>
<dbReference type="STRING" id="623744.A0A553RF76"/>
<organism evidence="2 3">
    <name type="scientific">Danionella cerebrum</name>
    <dbReference type="NCBI Taxonomy" id="2873325"/>
    <lineage>
        <taxon>Eukaryota</taxon>
        <taxon>Metazoa</taxon>
        <taxon>Chordata</taxon>
        <taxon>Craniata</taxon>
        <taxon>Vertebrata</taxon>
        <taxon>Euteleostomi</taxon>
        <taxon>Actinopterygii</taxon>
        <taxon>Neopterygii</taxon>
        <taxon>Teleostei</taxon>
        <taxon>Ostariophysi</taxon>
        <taxon>Cypriniformes</taxon>
        <taxon>Danionidae</taxon>
        <taxon>Danioninae</taxon>
        <taxon>Danionella</taxon>
    </lineage>
</organism>
<keyword evidence="3" id="KW-1185">Reference proteome</keyword>